<evidence type="ECO:0000313" key="14">
    <source>
        <dbReference type="Proteomes" id="UP001139157"/>
    </source>
</evidence>
<keyword evidence="8" id="KW-0443">Lipid metabolism</keyword>
<evidence type="ECO:0000259" key="12">
    <source>
        <dbReference type="Pfam" id="PF00487"/>
    </source>
</evidence>
<comment type="similarity">
    <text evidence="2">Belongs to the fatty acid desaturase type 2 family.</text>
</comment>
<dbReference type="Pfam" id="PF00487">
    <property type="entry name" value="FA_desaturase"/>
    <property type="match status" value="1"/>
</dbReference>
<evidence type="ECO:0000256" key="1">
    <source>
        <dbReference type="ARBA" id="ARBA00004141"/>
    </source>
</evidence>
<dbReference type="EC" id="1.14.19.-" evidence="13"/>
<feature type="domain" description="Fatty acid desaturase" evidence="12">
    <location>
        <begin position="40"/>
        <end position="255"/>
    </location>
</feature>
<evidence type="ECO:0000256" key="11">
    <source>
        <dbReference type="SAM" id="Phobius"/>
    </source>
</evidence>
<dbReference type="EMBL" id="JAMRXG010000005">
    <property type="protein sequence ID" value="MCM6774562.1"/>
    <property type="molecule type" value="Genomic_DNA"/>
</dbReference>
<dbReference type="GO" id="GO:0016020">
    <property type="term" value="C:membrane"/>
    <property type="evidence" value="ECO:0007669"/>
    <property type="project" value="UniProtKB-SubCell"/>
</dbReference>
<feature type="transmembrane region" description="Helical" evidence="11">
    <location>
        <begin position="7"/>
        <end position="29"/>
    </location>
</feature>
<dbReference type="AlphaFoldDB" id="A0A9X2IW44"/>
<feature type="region of interest" description="Disordered" evidence="10">
    <location>
        <begin position="290"/>
        <end position="326"/>
    </location>
</feature>
<comment type="caution">
    <text evidence="13">The sequence shown here is derived from an EMBL/GenBank/DDBJ whole genome shotgun (WGS) entry which is preliminary data.</text>
</comment>
<gene>
    <name evidence="13" type="ORF">NDR86_13875</name>
</gene>
<feature type="transmembrane region" description="Helical" evidence="11">
    <location>
        <begin position="161"/>
        <end position="180"/>
    </location>
</feature>
<dbReference type="PANTHER" id="PTHR11351">
    <property type="entry name" value="ACYL-COA DESATURASE"/>
    <property type="match status" value="1"/>
</dbReference>
<keyword evidence="6 13" id="KW-0560">Oxidoreductase</keyword>
<evidence type="ECO:0000256" key="2">
    <source>
        <dbReference type="ARBA" id="ARBA00008749"/>
    </source>
</evidence>
<dbReference type="InterPro" id="IPR015876">
    <property type="entry name" value="Acyl-CoA_DS"/>
</dbReference>
<evidence type="ECO:0000256" key="8">
    <source>
        <dbReference type="ARBA" id="ARBA00023098"/>
    </source>
</evidence>
<evidence type="ECO:0000256" key="10">
    <source>
        <dbReference type="SAM" id="MobiDB-lite"/>
    </source>
</evidence>
<keyword evidence="3 11" id="KW-0812">Transmembrane</keyword>
<comment type="subcellular location">
    <subcellularLocation>
        <location evidence="1">Membrane</location>
        <topology evidence="1">Multi-pass membrane protein</topology>
    </subcellularLocation>
</comment>
<evidence type="ECO:0000256" key="3">
    <source>
        <dbReference type="ARBA" id="ARBA00022692"/>
    </source>
</evidence>
<keyword evidence="4" id="KW-0276">Fatty acid metabolism</keyword>
<keyword evidence="9 11" id="KW-0472">Membrane</keyword>
<dbReference type="InterPro" id="IPR005804">
    <property type="entry name" value="FA_desaturase_dom"/>
</dbReference>
<protein>
    <submittedName>
        <fullName evidence="13">Fatty acid desaturase</fullName>
        <ecNumber evidence="13">1.14.19.-</ecNumber>
    </submittedName>
</protein>
<evidence type="ECO:0000256" key="5">
    <source>
        <dbReference type="ARBA" id="ARBA00022989"/>
    </source>
</evidence>
<dbReference type="PRINTS" id="PR00075">
    <property type="entry name" value="FACDDSATRASE"/>
</dbReference>
<proteinExistence type="inferred from homology"/>
<sequence>MNNREHYGFIVISSITPVLGVIGAMVLLWNRVFGPADLTAFLLMFLIGGFGISTGYHRLLSHRAFKTPRAVRFALTAAGAMAAQGPPLTWAAHHRRHHRVADRPGDPHSPYDSDEPGLRGVLKGLWHAHIGWLFDSELSSDPIRYCPDLARDKDVRFITRHFLAFVVAGLALPTLIGLAWTGTWQGALTAFVWGGPVRIFFNNQTTYAVNSIGHFYGRRRFDTPDESRNVALLSILSFGDSWHNNHHAFPRVANHGFRWWEIDPSAVLIRTLEATGLARDVVRIDRTREQRRAEGLSRVGGGRRAALSPSKPLSERAGSEGDADVE</sequence>
<dbReference type="Proteomes" id="UP001139157">
    <property type="component" value="Unassembled WGS sequence"/>
</dbReference>
<dbReference type="GO" id="GO:0006631">
    <property type="term" value="P:fatty acid metabolic process"/>
    <property type="evidence" value="ECO:0007669"/>
    <property type="project" value="UniProtKB-KW"/>
</dbReference>
<dbReference type="GO" id="GO:0016717">
    <property type="term" value="F:oxidoreductase activity, acting on paired donors, with oxidation of a pair of donors resulting in the reduction of molecular oxygen to two molecules of water"/>
    <property type="evidence" value="ECO:0007669"/>
    <property type="project" value="InterPro"/>
</dbReference>
<feature type="transmembrane region" description="Helical" evidence="11">
    <location>
        <begin position="41"/>
        <end position="59"/>
    </location>
</feature>
<reference evidence="13" key="1">
    <citation type="submission" date="2022-06" db="EMBL/GenBank/DDBJ databases">
        <title>Novel species in genus nocardia.</title>
        <authorList>
            <person name="Li F."/>
        </authorList>
    </citation>
    <scope>NUCLEOTIDE SEQUENCE</scope>
    <source>
        <strain evidence="13">CDC141</strain>
    </source>
</reference>
<dbReference type="CDD" id="cd03505">
    <property type="entry name" value="Delta9-FADS-like"/>
    <property type="match status" value="1"/>
</dbReference>
<evidence type="ECO:0000256" key="7">
    <source>
        <dbReference type="ARBA" id="ARBA00023004"/>
    </source>
</evidence>
<evidence type="ECO:0000256" key="6">
    <source>
        <dbReference type="ARBA" id="ARBA00023002"/>
    </source>
</evidence>
<name>A0A9X2IW44_9NOCA</name>
<evidence type="ECO:0000256" key="4">
    <source>
        <dbReference type="ARBA" id="ARBA00022832"/>
    </source>
</evidence>
<accession>A0A9X2IW44</accession>
<keyword evidence="7" id="KW-0408">Iron</keyword>
<keyword evidence="5 11" id="KW-1133">Transmembrane helix</keyword>
<evidence type="ECO:0000313" key="13">
    <source>
        <dbReference type="EMBL" id="MCM6774562.1"/>
    </source>
</evidence>
<evidence type="ECO:0000256" key="9">
    <source>
        <dbReference type="ARBA" id="ARBA00023136"/>
    </source>
</evidence>
<keyword evidence="14" id="KW-1185">Reference proteome</keyword>
<organism evidence="13 14">
    <name type="scientific">Nocardia pulmonis</name>
    <dbReference type="NCBI Taxonomy" id="2951408"/>
    <lineage>
        <taxon>Bacteria</taxon>
        <taxon>Bacillati</taxon>
        <taxon>Actinomycetota</taxon>
        <taxon>Actinomycetes</taxon>
        <taxon>Mycobacteriales</taxon>
        <taxon>Nocardiaceae</taxon>
        <taxon>Nocardia</taxon>
    </lineage>
</organism>
<dbReference type="RefSeq" id="WP_251912282.1">
    <property type="nucleotide sequence ID" value="NZ_JAMRXG010000005.1"/>
</dbReference>
<dbReference type="PANTHER" id="PTHR11351:SF3">
    <property type="entry name" value="BLL4393 PROTEIN"/>
    <property type="match status" value="1"/>
</dbReference>